<comment type="caution">
    <text evidence="3">The sequence shown here is derived from an EMBL/GenBank/DDBJ whole genome shotgun (WGS) entry which is preliminary data.</text>
</comment>
<dbReference type="InterPro" id="IPR019554">
    <property type="entry name" value="Soluble_ligand-bd"/>
</dbReference>
<feature type="domain" description="Helix-hairpin-helix DNA-binding motif class 1" evidence="2">
    <location>
        <begin position="173"/>
        <end position="192"/>
    </location>
</feature>
<keyword evidence="1" id="KW-0812">Transmembrane</keyword>
<dbReference type="PANTHER" id="PTHR21180">
    <property type="entry name" value="ENDONUCLEASE/EXONUCLEASE/PHOSPHATASE FAMILY DOMAIN-CONTAINING PROTEIN 1"/>
    <property type="match status" value="1"/>
</dbReference>
<keyword evidence="1" id="KW-0472">Membrane</keyword>
<dbReference type="EMBL" id="MWBQ01000028">
    <property type="protein sequence ID" value="OQA60881.1"/>
    <property type="molecule type" value="Genomic_DNA"/>
</dbReference>
<dbReference type="GO" id="GO:0006281">
    <property type="term" value="P:DNA repair"/>
    <property type="evidence" value="ECO:0007669"/>
    <property type="project" value="InterPro"/>
</dbReference>
<dbReference type="Pfam" id="PF10531">
    <property type="entry name" value="SLBB"/>
    <property type="match status" value="1"/>
</dbReference>
<dbReference type="Gene3D" id="1.10.150.310">
    <property type="entry name" value="Tex RuvX-like domain-like"/>
    <property type="match status" value="1"/>
</dbReference>
<proteinExistence type="predicted"/>
<evidence type="ECO:0000313" key="3">
    <source>
        <dbReference type="EMBL" id="OQA60881.1"/>
    </source>
</evidence>
<sequence length="195" mass="21695">MAFSRQERIVFIILSSILVFSTGFLFYKTWTVSLPNKVSNENRPENYIIQIAGEVLKPGVYQVEEGTRLYQLIELAGGVSPQADISSLNLAAPVHDGLRINIPAQNSNQGQLENSQLSFIGQRPLSEETDSNLVVQINTASLEELKRLPGIGDVIAQRIIEYRKTYGPFQSVEDLINVKGIGTKKLQDIKESISF</sequence>
<feature type="domain" description="Helix-hairpin-helix DNA-binding motif class 1" evidence="2">
    <location>
        <begin position="143"/>
        <end position="162"/>
    </location>
</feature>
<dbReference type="PANTHER" id="PTHR21180:SF32">
    <property type="entry name" value="ENDONUCLEASE_EXONUCLEASE_PHOSPHATASE FAMILY DOMAIN-CONTAINING PROTEIN 1"/>
    <property type="match status" value="1"/>
</dbReference>
<feature type="transmembrane region" description="Helical" evidence="1">
    <location>
        <begin position="9"/>
        <end position="27"/>
    </location>
</feature>
<dbReference type="SMART" id="SM00278">
    <property type="entry name" value="HhH1"/>
    <property type="match status" value="2"/>
</dbReference>
<reference evidence="3" key="1">
    <citation type="submission" date="2017-02" db="EMBL/GenBank/DDBJ databases">
        <title>Delving into the versatile metabolic prowess of the omnipresent phylum Bacteroidetes.</title>
        <authorList>
            <person name="Nobu M.K."/>
            <person name="Mei R."/>
            <person name="Narihiro T."/>
            <person name="Kuroda K."/>
            <person name="Liu W.-T."/>
        </authorList>
    </citation>
    <scope>NUCLEOTIDE SEQUENCE</scope>
    <source>
        <strain evidence="3">ADurb.Bin276</strain>
    </source>
</reference>
<dbReference type="Proteomes" id="UP000485569">
    <property type="component" value="Unassembled WGS sequence"/>
</dbReference>
<dbReference type="InterPro" id="IPR010994">
    <property type="entry name" value="RuvA_2-like"/>
</dbReference>
<dbReference type="SUPFAM" id="SSF47781">
    <property type="entry name" value="RuvA domain 2-like"/>
    <property type="match status" value="1"/>
</dbReference>
<dbReference type="InterPro" id="IPR051675">
    <property type="entry name" value="Endo/Exo/Phosphatase_dom_1"/>
</dbReference>
<protein>
    <submittedName>
        <fullName evidence="3">ComE operon protein 1</fullName>
    </submittedName>
</protein>
<organism evidence="3">
    <name type="scientific">Candidatus Atribacter allofermentans</name>
    <dbReference type="NCBI Taxonomy" id="1852833"/>
    <lineage>
        <taxon>Bacteria</taxon>
        <taxon>Pseudomonadati</taxon>
        <taxon>Atribacterota</taxon>
        <taxon>Atribacteria</taxon>
        <taxon>Atribacterales</taxon>
        <taxon>Atribacteraceae</taxon>
        <taxon>Atribacter</taxon>
    </lineage>
</organism>
<name>A0A1V5T379_9BACT</name>
<evidence type="ECO:0000256" key="1">
    <source>
        <dbReference type="SAM" id="Phobius"/>
    </source>
</evidence>
<dbReference type="NCBIfam" id="TIGR00426">
    <property type="entry name" value="competence protein ComEA helix-hairpin-helix repeat region"/>
    <property type="match status" value="1"/>
</dbReference>
<dbReference type="Gene3D" id="3.10.560.10">
    <property type="entry name" value="Outer membrane lipoprotein wza domain like"/>
    <property type="match status" value="1"/>
</dbReference>
<dbReference type="GO" id="GO:0003677">
    <property type="term" value="F:DNA binding"/>
    <property type="evidence" value="ECO:0007669"/>
    <property type="project" value="InterPro"/>
</dbReference>
<dbReference type="Pfam" id="PF12836">
    <property type="entry name" value="HHH_3"/>
    <property type="match status" value="1"/>
</dbReference>
<keyword evidence="1" id="KW-1133">Transmembrane helix</keyword>
<dbReference type="SUPFAM" id="SSF142984">
    <property type="entry name" value="Nqo1 middle domain-like"/>
    <property type="match status" value="1"/>
</dbReference>
<accession>A0A1V5T379</accession>
<dbReference type="InterPro" id="IPR003583">
    <property type="entry name" value="Hlx-hairpin-Hlx_DNA-bd_motif"/>
</dbReference>
<evidence type="ECO:0000259" key="2">
    <source>
        <dbReference type="SMART" id="SM00278"/>
    </source>
</evidence>
<dbReference type="InterPro" id="IPR004509">
    <property type="entry name" value="Competence_ComEA_HhH"/>
</dbReference>
<gene>
    <name evidence="3" type="primary">comEA</name>
    <name evidence="3" type="ORF">BWY41_00460</name>
</gene>
<dbReference type="AlphaFoldDB" id="A0A1V5T379"/>